<evidence type="ECO:0000313" key="2">
    <source>
        <dbReference type="Proteomes" id="UP001568358"/>
    </source>
</evidence>
<dbReference type="Proteomes" id="UP001568358">
    <property type="component" value="Unassembled WGS sequence"/>
</dbReference>
<accession>A0ABV4JQL6</accession>
<reference evidence="1 2" key="1">
    <citation type="submission" date="2024-07" db="EMBL/GenBank/DDBJ databases">
        <title>Active virus-host system and metabolic interactions in a Lokiarchaeon culture.</title>
        <authorList>
            <person name="Ponce Toledo R.I."/>
            <person name="Rodrigues Oliveira T."/>
            <person name="Schleper C."/>
        </authorList>
    </citation>
    <scope>NUCLEOTIDE SEQUENCE [LARGE SCALE GENOMIC DNA]</scope>
    <source>
        <strain evidence="1 2">B35</strain>
    </source>
</reference>
<dbReference type="RefSeq" id="WP_234702120.1">
    <property type="nucleotide sequence ID" value="NZ_CP192219.1"/>
</dbReference>
<dbReference type="SUPFAM" id="SSF55021">
    <property type="entry name" value="ACT-like"/>
    <property type="match status" value="1"/>
</dbReference>
<protein>
    <submittedName>
        <fullName evidence="1">TM1266 family iron-only hydrogenase system putative regulator</fullName>
    </submittedName>
</protein>
<dbReference type="EMBL" id="JBFSOO010000001">
    <property type="protein sequence ID" value="MEZ6852312.1"/>
    <property type="molecule type" value="Genomic_DNA"/>
</dbReference>
<dbReference type="NCBIfam" id="TIGR03959">
    <property type="entry name" value="hyd_TM1266"/>
    <property type="match status" value="1"/>
</dbReference>
<gene>
    <name evidence="1" type="ORF">AB2Z07_01985</name>
</gene>
<dbReference type="Gene3D" id="3.30.70.1150">
    <property type="entry name" value="ACT-like. Chain A, domain 2"/>
    <property type="match status" value="1"/>
</dbReference>
<dbReference type="Pfam" id="PF21699">
    <property type="entry name" value="TM1266-like"/>
    <property type="match status" value="1"/>
</dbReference>
<name>A0ABV4JQL6_9BACT</name>
<dbReference type="InterPro" id="IPR045865">
    <property type="entry name" value="ACT-like_dom_sf"/>
</dbReference>
<sequence>MNSTRNRPARMDQISTFYTREHVIMEKRMGVVSIIVGDRKREAGSVNDIITKHSNIVLARMGLPCRDRGLSVIALIIEATTNEVGAFTGQLGNLSSVKVKSSLV</sequence>
<dbReference type="InterPro" id="IPR023860">
    <property type="entry name" value="FeFe-hyd_TM1266"/>
</dbReference>
<dbReference type="InterPro" id="IPR027271">
    <property type="entry name" value="Acetolactate_synth/TF_NikR_C"/>
</dbReference>
<comment type="caution">
    <text evidence="1">The sequence shown here is derived from an EMBL/GenBank/DDBJ whole genome shotgun (WGS) entry which is preliminary data.</text>
</comment>
<organism evidence="1 2">
    <name type="scientific">Halodesulfovibrio aestuarii</name>
    <dbReference type="NCBI Taxonomy" id="126333"/>
    <lineage>
        <taxon>Bacteria</taxon>
        <taxon>Pseudomonadati</taxon>
        <taxon>Thermodesulfobacteriota</taxon>
        <taxon>Desulfovibrionia</taxon>
        <taxon>Desulfovibrionales</taxon>
        <taxon>Desulfovibrionaceae</taxon>
        <taxon>Halodesulfovibrio</taxon>
    </lineage>
</organism>
<evidence type="ECO:0000313" key="1">
    <source>
        <dbReference type="EMBL" id="MEZ6852312.1"/>
    </source>
</evidence>
<keyword evidence="2" id="KW-1185">Reference proteome</keyword>
<proteinExistence type="predicted"/>